<evidence type="ECO:0000313" key="1">
    <source>
        <dbReference type="EMBL" id="KAJ8131006.1"/>
    </source>
</evidence>
<organism evidence="1 2">
    <name type="scientific">Lasiodiplodia mahajangana</name>
    <dbReference type="NCBI Taxonomy" id="1108764"/>
    <lineage>
        <taxon>Eukaryota</taxon>
        <taxon>Fungi</taxon>
        <taxon>Dikarya</taxon>
        <taxon>Ascomycota</taxon>
        <taxon>Pezizomycotina</taxon>
        <taxon>Dothideomycetes</taxon>
        <taxon>Dothideomycetes incertae sedis</taxon>
        <taxon>Botryosphaeriales</taxon>
        <taxon>Botryosphaeriaceae</taxon>
        <taxon>Lasiodiplodia</taxon>
    </lineage>
</organism>
<proteinExistence type="predicted"/>
<name>A0ACC2JU71_9PEZI</name>
<sequence length="69" mass="7415">MWGNGKNYLKGKQMSKVPAIQTSYAAPARAIIQQIPFFVARGSSSLAQPPTPYPAQVRASPPTTVEQPS</sequence>
<evidence type="ECO:0000313" key="2">
    <source>
        <dbReference type="Proteomes" id="UP001153332"/>
    </source>
</evidence>
<reference evidence="1" key="1">
    <citation type="submission" date="2022-12" db="EMBL/GenBank/DDBJ databases">
        <title>Genome Sequence of Lasiodiplodia mahajangana.</title>
        <authorList>
            <person name="Buettner E."/>
        </authorList>
    </citation>
    <scope>NUCLEOTIDE SEQUENCE</scope>
    <source>
        <strain evidence="1">VT137</strain>
    </source>
</reference>
<dbReference type="EMBL" id="JAPUUL010000377">
    <property type="protein sequence ID" value="KAJ8131006.1"/>
    <property type="molecule type" value="Genomic_DNA"/>
</dbReference>
<gene>
    <name evidence="1" type="ORF">O1611_g2620</name>
</gene>
<protein>
    <submittedName>
        <fullName evidence="1">Uncharacterized protein</fullName>
    </submittedName>
</protein>
<dbReference type="Proteomes" id="UP001153332">
    <property type="component" value="Unassembled WGS sequence"/>
</dbReference>
<accession>A0ACC2JU71</accession>
<comment type="caution">
    <text evidence="1">The sequence shown here is derived from an EMBL/GenBank/DDBJ whole genome shotgun (WGS) entry which is preliminary data.</text>
</comment>
<keyword evidence="2" id="KW-1185">Reference proteome</keyword>